<evidence type="ECO:0000313" key="18">
    <source>
        <dbReference type="EMBL" id="UTX42663.1"/>
    </source>
</evidence>
<evidence type="ECO:0000313" key="21">
    <source>
        <dbReference type="Proteomes" id="UP001217963"/>
    </source>
</evidence>
<feature type="binding site" evidence="14">
    <location>
        <position position="271"/>
    </location>
    <ligand>
        <name>Zn(2+)</name>
        <dbReference type="ChEBI" id="CHEBI:29105"/>
        <note>catalytic</note>
    </ligand>
</feature>
<dbReference type="CDD" id="cd07343">
    <property type="entry name" value="M48A_Zmpste24p_like"/>
    <property type="match status" value="1"/>
</dbReference>
<protein>
    <recommendedName>
        <fullName evidence="15">CAAX prenyl protease</fullName>
        <ecNumber evidence="15">3.4.24.84</ecNumber>
    </recommendedName>
</protein>
<reference evidence="19 21" key="2">
    <citation type="submission" date="2023-02" db="EMBL/GenBank/DDBJ databases">
        <title>Encephalitozoon hellem ATCC 50451 complete genome.</title>
        <authorList>
            <person name="Mascarenhas dos Santos A.C."/>
            <person name="Julian A.T."/>
            <person name="Pombert J.-F."/>
        </authorList>
    </citation>
    <scope>NUCLEOTIDE SEQUENCE [LARGE SCALE GENOMIC DNA]</scope>
    <source>
        <strain evidence="19 21">ATCC 50451</strain>
    </source>
</reference>
<keyword evidence="10 15" id="KW-0472">Membrane</keyword>
<name>A0A9Q9CB72_ENCHE</name>
<comment type="function">
    <text evidence="15">Proteolytically removes the C-terminal three residues of farnesylated proteins.</text>
</comment>
<feature type="binding site" evidence="14">
    <location>
        <position position="275"/>
    </location>
    <ligand>
        <name>Zn(2+)</name>
        <dbReference type="ChEBI" id="CHEBI:29105"/>
        <note>catalytic</note>
    </ligand>
</feature>
<evidence type="ECO:0000256" key="13">
    <source>
        <dbReference type="PIRSR" id="PIRSR627057-1"/>
    </source>
</evidence>
<proteinExistence type="inferred from homology"/>
<dbReference type="EMBL" id="CP119063">
    <property type="protein sequence ID" value="WEL38120.1"/>
    <property type="molecule type" value="Genomic_DNA"/>
</dbReference>
<evidence type="ECO:0000256" key="11">
    <source>
        <dbReference type="ARBA" id="ARBA00044456"/>
    </source>
</evidence>
<keyword evidence="7 14" id="KW-0862">Zinc</keyword>
<dbReference type="Pfam" id="PF16491">
    <property type="entry name" value="Peptidase_M48_N"/>
    <property type="match status" value="1"/>
</dbReference>
<evidence type="ECO:0000256" key="14">
    <source>
        <dbReference type="PIRSR" id="PIRSR627057-2"/>
    </source>
</evidence>
<evidence type="ECO:0000256" key="10">
    <source>
        <dbReference type="ARBA" id="ARBA00023136"/>
    </source>
</evidence>
<feature type="active site" description="Proton donor" evidence="13">
    <location>
        <position position="353"/>
    </location>
</feature>
<keyword evidence="21" id="KW-1185">Reference proteome</keyword>
<keyword evidence="6 15" id="KW-0256">Endoplasmic reticulum</keyword>
<dbReference type="PANTHER" id="PTHR10120">
    <property type="entry name" value="CAAX PRENYL PROTEASE 1"/>
    <property type="match status" value="1"/>
</dbReference>
<dbReference type="OrthoDB" id="360839at2759"/>
<evidence type="ECO:0000313" key="19">
    <source>
        <dbReference type="EMBL" id="WEL38120.1"/>
    </source>
</evidence>
<dbReference type="Proteomes" id="UP001217963">
    <property type="component" value="Chromosome II"/>
</dbReference>
<accession>A0A9Q9CB72</accession>
<dbReference type="Pfam" id="PF01435">
    <property type="entry name" value="Peptidase_M48"/>
    <property type="match status" value="1"/>
</dbReference>
<comment type="similarity">
    <text evidence="12 15">Belongs to the peptidase M48A family.</text>
</comment>
<dbReference type="EC" id="3.4.24.84" evidence="15"/>
<comment type="cofactor">
    <cofactor evidence="14 15">
        <name>Zn(2+)</name>
        <dbReference type="ChEBI" id="CHEBI:29105"/>
    </cofactor>
    <text evidence="14 15">Binds 1 zinc ion per subunit.</text>
</comment>
<evidence type="ECO:0000259" key="16">
    <source>
        <dbReference type="Pfam" id="PF01435"/>
    </source>
</evidence>
<feature type="transmembrane region" description="Helical" evidence="15">
    <location>
        <begin position="319"/>
        <end position="340"/>
    </location>
</feature>
<sequence>MAGNFLSGISIMNYIFVVYLKMRELRQLAKTPSKTYLGLATPDQIKKTKEYNRDKLIMSICELTIFLARDLYLIKQKVLERVYSAKCFANSWYGDALFLMGYAHLQRLFDLPLDIISTFYVEAKHGFNKTTLSTFMMDFLKMSIVITVILFPFLHITTGIIKRYHKTSFYLYLWAFMAIFQIVLVVVYPIFIQPLFNKFEEMKESDLRTRIEELANKVGFCAKKILVMDASKRSGHSNAYFIGITKEKRIVIYDTLLKQVNEEEVLAILCHEFGHWKYNHVAKMVSVVLLIQLLYLYILNISLNSKSLGSLVLGEELPLLIRCVYFLMIIGALSVPIDTIRNFISRYFERQADRFAVSLGYGKELSSGLVKLFEKNSGNMEPDPLYSAVVHTHPTLIERMNLIEREMNKTK</sequence>
<evidence type="ECO:0000256" key="9">
    <source>
        <dbReference type="ARBA" id="ARBA00023049"/>
    </source>
</evidence>
<dbReference type="Gene3D" id="3.30.2010.10">
    <property type="entry name" value="Metalloproteases ('zincins'), catalytic domain"/>
    <property type="match status" value="1"/>
</dbReference>
<dbReference type="InterPro" id="IPR032456">
    <property type="entry name" value="Peptidase_M48_N"/>
</dbReference>
<dbReference type="InterPro" id="IPR001915">
    <property type="entry name" value="Peptidase_M48"/>
</dbReference>
<keyword evidence="2 15" id="KW-0645">Protease</keyword>
<dbReference type="AlphaFoldDB" id="A0A9Q9CB72"/>
<reference evidence="18" key="1">
    <citation type="submission" date="2021-05" db="EMBL/GenBank/DDBJ databases">
        <title>Encephalitozoon hellem ATCC 50604 Complete Genome.</title>
        <authorList>
            <person name="Mascarenhas dos Santos A.C."/>
            <person name="Julian A.T."/>
            <person name="Pombert J.-F."/>
        </authorList>
    </citation>
    <scope>NUCLEOTIDE SEQUENCE</scope>
    <source>
        <strain evidence="18">ATCC 50604</strain>
    </source>
</reference>
<evidence type="ECO:0000256" key="2">
    <source>
        <dbReference type="ARBA" id="ARBA00022670"/>
    </source>
</evidence>
<keyword evidence="8 15" id="KW-1133">Transmembrane helix</keyword>
<comment type="catalytic activity">
    <reaction evidence="11 15">
        <text>Hydrolyzes the peptide bond -P2-(S-farnesyl or geranylgeranyl)C-P1'-P2'-P3'-COOH where P1' and P2' are amino acids with aliphatic side chains and P3' is any C-terminal residue.</text>
        <dbReference type="EC" id="3.4.24.84"/>
    </reaction>
</comment>
<feature type="transmembrane region" description="Helical" evidence="15">
    <location>
        <begin position="169"/>
        <end position="192"/>
    </location>
</feature>
<keyword evidence="5 15" id="KW-0378">Hydrolase</keyword>
<evidence type="ECO:0000256" key="8">
    <source>
        <dbReference type="ARBA" id="ARBA00022989"/>
    </source>
</evidence>
<keyword evidence="4 14" id="KW-0479">Metal-binding</keyword>
<feature type="transmembrane region" description="Helical" evidence="15">
    <location>
        <begin position="6"/>
        <end position="22"/>
    </location>
</feature>
<dbReference type="GO" id="GO:0046872">
    <property type="term" value="F:metal ion binding"/>
    <property type="evidence" value="ECO:0007669"/>
    <property type="project" value="UniProtKB-UniRule"/>
</dbReference>
<evidence type="ECO:0000256" key="1">
    <source>
        <dbReference type="ARBA" id="ARBA00004477"/>
    </source>
</evidence>
<evidence type="ECO:0000256" key="7">
    <source>
        <dbReference type="ARBA" id="ARBA00022833"/>
    </source>
</evidence>
<evidence type="ECO:0000256" key="3">
    <source>
        <dbReference type="ARBA" id="ARBA00022692"/>
    </source>
</evidence>
<comment type="subcellular location">
    <subcellularLocation>
        <location evidence="1 15">Endoplasmic reticulum membrane</location>
        <topology evidence="1 15">Multi-pass membrane protein</topology>
    </subcellularLocation>
</comment>
<feature type="transmembrane region" description="Helical" evidence="15">
    <location>
        <begin position="139"/>
        <end position="157"/>
    </location>
</feature>
<keyword evidence="3 15" id="KW-0812">Transmembrane</keyword>
<organism evidence="18 20">
    <name type="scientific">Encephalitozoon hellem</name>
    <name type="common">Microsporidian parasite</name>
    <dbReference type="NCBI Taxonomy" id="27973"/>
    <lineage>
        <taxon>Eukaryota</taxon>
        <taxon>Fungi</taxon>
        <taxon>Fungi incertae sedis</taxon>
        <taxon>Microsporidia</taxon>
        <taxon>Unikaryonidae</taxon>
        <taxon>Encephalitozoon</taxon>
    </lineage>
</organism>
<evidence type="ECO:0000259" key="17">
    <source>
        <dbReference type="Pfam" id="PF16491"/>
    </source>
</evidence>
<dbReference type="FunFam" id="3.30.2010.10:FF:000002">
    <property type="entry name" value="CAAX prenyl protease"/>
    <property type="match status" value="1"/>
</dbReference>
<evidence type="ECO:0000313" key="20">
    <source>
        <dbReference type="Proteomes" id="UP001059546"/>
    </source>
</evidence>
<dbReference type="GO" id="GO:0005789">
    <property type="term" value="C:endoplasmic reticulum membrane"/>
    <property type="evidence" value="ECO:0007669"/>
    <property type="project" value="UniProtKB-SubCell"/>
</dbReference>
<evidence type="ECO:0000256" key="5">
    <source>
        <dbReference type="ARBA" id="ARBA00022801"/>
    </source>
</evidence>
<evidence type="ECO:0000256" key="12">
    <source>
        <dbReference type="ARBA" id="ARBA00060927"/>
    </source>
</evidence>
<dbReference type="Proteomes" id="UP001059546">
    <property type="component" value="Chromosome II"/>
</dbReference>
<feature type="transmembrane region" description="Helical" evidence="15">
    <location>
        <begin position="281"/>
        <end position="299"/>
    </location>
</feature>
<dbReference type="EMBL" id="CP075148">
    <property type="protein sequence ID" value="UTX42663.1"/>
    <property type="molecule type" value="Genomic_DNA"/>
</dbReference>
<evidence type="ECO:0000256" key="6">
    <source>
        <dbReference type="ARBA" id="ARBA00022824"/>
    </source>
</evidence>
<evidence type="ECO:0000256" key="4">
    <source>
        <dbReference type="ARBA" id="ARBA00022723"/>
    </source>
</evidence>
<dbReference type="InterPro" id="IPR027057">
    <property type="entry name" value="CAXX_Prtase_1"/>
</dbReference>
<dbReference type="GO" id="GO:0071586">
    <property type="term" value="P:CAAX-box protein processing"/>
    <property type="evidence" value="ECO:0007669"/>
    <property type="project" value="UniProtKB-UniRule"/>
</dbReference>
<feature type="domain" description="Peptidase M48" evidence="16">
    <location>
        <begin position="203"/>
        <end position="405"/>
    </location>
</feature>
<gene>
    <name evidence="18" type="ORF">GPU96_02g03780</name>
    <name evidence="19" type="ORF">PFJ87_02g01600</name>
</gene>
<evidence type="ECO:0000256" key="15">
    <source>
        <dbReference type="RuleBase" id="RU366005"/>
    </source>
</evidence>
<feature type="binding site" evidence="14">
    <location>
        <position position="349"/>
    </location>
    <ligand>
        <name>Zn(2+)</name>
        <dbReference type="ChEBI" id="CHEBI:29105"/>
        <note>catalytic</note>
    </ligand>
</feature>
<feature type="domain" description="CAAX prenyl protease 1 N-terminal" evidence="17">
    <location>
        <begin position="25"/>
        <end position="198"/>
    </location>
</feature>
<dbReference type="GO" id="GO:0004222">
    <property type="term" value="F:metalloendopeptidase activity"/>
    <property type="evidence" value="ECO:0007669"/>
    <property type="project" value="UniProtKB-UniRule"/>
</dbReference>
<keyword evidence="9 15" id="KW-0482">Metalloprotease</keyword>
<feature type="active site" evidence="13">
    <location>
        <position position="272"/>
    </location>
</feature>